<evidence type="ECO:0000313" key="4">
    <source>
        <dbReference type="Proteomes" id="UP000094389"/>
    </source>
</evidence>
<dbReference type="OMA" id="LNCIFNN"/>
<evidence type="ECO:0000313" key="3">
    <source>
        <dbReference type="EMBL" id="ODV71047.1"/>
    </source>
</evidence>
<comment type="similarity">
    <text evidence="1">Belongs to the UPF0507 family.</text>
</comment>
<sequence>MSSHLPLLLHPLLNAIFNNPSPDDSPLREVYPQLLNGWSDGTVILIPPLDLLLNYTEHESEVPYNELCYSQDFVKDHVLVTQENKNAKLFRTLSDKEVLIKKDTLFTGKGFKKSIRLNVLSCEYFQNFTDYFPKGRRFMLMYIDGTLFGTPRRTTSFELISPSTSKTMHVVLFEQLLRTFPLIAKSVGEQYQDLFRTFSVREAQDLDSLISLFHDAVEQASLIFETLSPELVRLIIDVSPHIDLNECVHNYVELNLHDKIWRRLCELYPDSIGDKYLLLTNISLNQVSLPEKFKSDLKLQSILEKKITKAIVEFQKLELTTDTSSKIEVFVNTIALLSKTDEITIDADTLVGLLLIVVVQTGVPQIANHLLYVQSLSYKEINTGMIGYSLSTFEGLIYYLNDHSNLKSLLNYSETNKRVFEYIDTKELLKLKQIADSFNDEFESSLKSRTVQGESLLMLAIHSNDYDTWKLLIDYEEIFPLEDILADQTVTDINLLNAALNYENFDIIDEIVDILLTSCTNDELIRYLNMKDTHHRTIGHYLFHYQSLIPKLGPFIDWTMKDLNGQTPLFAICRSYDVTNYNELIETVFKTITKWYDDNGSEFDYEDHVDLRGNTLLHILNSKIDVLLQNRRVNVNESNKKRLTPLMVYAKYNRIDNVREILKQPSVEVSKTDKHFFTCLDHSKNSVVSQLIDTHYLNDTIQPVDAKQLGLIRVKLENNIWKIVIRAHYDGTEYFITHPFKDFKHLVEILKMEFPNTFLPLDYSLKNFEMILNFSSFNKLKLNKVIDDLNIFLQALLFNKPMAKSDVLWEFLTQKEFDYLESAQRITTQRQKLLNETWSDIVLQPEEISEINFFLKFSAKELMKLRGLYDKLYKVVCFKSRKRIEIKYAMELFADASCGSNRELEYLCKILQDSVKELNFDEELCDKVLYLSLSCETMITRINELMNTKIFRWWKLYGELIELNNTYKKFKFVELRKTHGIEQANEVAGLVDVNEESFQDLTSSTSFDSTLTKTTKKPKPGFLTNFIESKRSKFEGKLLTSLKSVKHELSALNKDIKFNHEAIAMEMNNFVNFKTDFLKLIIKKYVKRRIQDTKFSTLMLERGLSDVRL</sequence>
<dbReference type="GO" id="GO:0000149">
    <property type="term" value="F:SNARE binding"/>
    <property type="evidence" value="ECO:0007669"/>
    <property type="project" value="TreeGrafter"/>
</dbReference>
<keyword evidence="4" id="KW-1185">Reference proteome</keyword>
<dbReference type="InterPro" id="IPR036770">
    <property type="entry name" value="Ankyrin_rpt-contain_sf"/>
</dbReference>
<dbReference type="PROSITE" id="PS51205">
    <property type="entry name" value="VPS9"/>
    <property type="match status" value="1"/>
</dbReference>
<protein>
    <recommendedName>
        <fullName evidence="2">VPS9 domain-containing protein</fullName>
    </recommendedName>
</protein>
<dbReference type="GO" id="GO:0097422">
    <property type="term" value="C:tubular endosome"/>
    <property type="evidence" value="ECO:0007669"/>
    <property type="project" value="TreeGrafter"/>
</dbReference>
<dbReference type="AlphaFoldDB" id="A0A1E4RUU1"/>
<dbReference type="GO" id="GO:0005769">
    <property type="term" value="C:early endosome"/>
    <property type="evidence" value="ECO:0007669"/>
    <property type="project" value="TreeGrafter"/>
</dbReference>
<dbReference type="Gene3D" id="1.20.1050.80">
    <property type="entry name" value="VPS9 domain"/>
    <property type="match status" value="1"/>
</dbReference>
<dbReference type="PANTHER" id="PTHR24170:SF1">
    <property type="entry name" value="DOMAIN PROTEIN, PUTATIVE (AFU_ORTHOLOGUE AFUA_1G09870)-RELATED"/>
    <property type="match status" value="1"/>
</dbReference>
<dbReference type="EMBL" id="KV453945">
    <property type="protein sequence ID" value="ODV71047.1"/>
    <property type="molecule type" value="Genomic_DNA"/>
</dbReference>
<dbReference type="SUPFAM" id="SSF64268">
    <property type="entry name" value="PX domain"/>
    <property type="match status" value="1"/>
</dbReference>
<feature type="domain" description="VPS9" evidence="2">
    <location>
        <begin position="266"/>
        <end position="409"/>
    </location>
</feature>
<gene>
    <name evidence="3" type="ORF">CYBJADRAFT_132249</name>
</gene>
<dbReference type="Pfam" id="PF02204">
    <property type="entry name" value="VPS9"/>
    <property type="match status" value="1"/>
</dbReference>
<dbReference type="GO" id="GO:0005770">
    <property type="term" value="C:late endosome"/>
    <property type="evidence" value="ECO:0007669"/>
    <property type="project" value="TreeGrafter"/>
</dbReference>
<dbReference type="InterPro" id="IPR051248">
    <property type="entry name" value="UPF0507/Ank_repeat_27"/>
</dbReference>
<organism evidence="3 4">
    <name type="scientific">Cyberlindnera jadinii (strain ATCC 18201 / CBS 1600 / BCRC 20928 / JCM 3617 / NBRC 0987 / NRRL Y-1542)</name>
    <name type="common">Torula yeast</name>
    <name type="synonym">Candida utilis</name>
    <dbReference type="NCBI Taxonomy" id="983966"/>
    <lineage>
        <taxon>Eukaryota</taxon>
        <taxon>Fungi</taxon>
        <taxon>Dikarya</taxon>
        <taxon>Ascomycota</taxon>
        <taxon>Saccharomycotina</taxon>
        <taxon>Saccharomycetes</taxon>
        <taxon>Phaffomycetales</taxon>
        <taxon>Phaffomycetaceae</taxon>
        <taxon>Cyberlindnera</taxon>
    </lineage>
</organism>
<proteinExistence type="inferred from homology"/>
<reference evidence="3 4" key="1">
    <citation type="journal article" date="2016" name="Proc. Natl. Acad. Sci. U.S.A.">
        <title>Comparative genomics of biotechnologically important yeasts.</title>
        <authorList>
            <person name="Riley R."/>
            <person name="Haridas S."/>
            <person name="Wolfe K.H."/>
            <person name="Lopes M.R."/>
            <person name="Hittinger C.T."/>
            <person name="Goeker M."/>
            <person name="Salamov A.A."/>
            <person name="Wisecaver J.H."/>
            <person name="Long T.M."/>
            <person name="Calvey C.H."/>
            <person name="Aerts A.L."/>
            <person name="Barry K.W."/>
            <person name="Choi C."/>
            <person name="Clum A."/>
            <person name="Coughlan A.Y."/>
            <person name="Deshpande S."/>
            <person name="Douglass A.P."/>
            <person name="Hanson S.J."/>
            <person name="Klenk H.-P."/>
            <person name="LaButti K.M."/>
            <person name="Lapidus A."/>
            <person name="Lindquist E.A."/>
            <person name="Lipzen A.M."/>
            <person name="Meier-Kolthoff J.P."/>
            <person name="Ohm R.A."/>
            <person name="Otillar R.P."/>
            <person name="Pangilinan J.L."/>
            <person name="Peng Y."/>
            <person name="Rokas A."/>
            <person name="Rosa C.A."/>
            <person name="Scheuner C."/>
            <person name="Sibirny A.A."/>
            <person name="Slot J.C."/>
            <person name="Stielow J.B."/>
            <person name="Sun H."/>
            <person name="Kurtzman C.P."/>
            <person name="Blackwell M."/>
            <person name="Grigoriev I.V."/>
            <person name="Jeffries T.W."/>
        </authorList>
    </citation>
    <scope>NUCLEOTIDE SEQUENCE [LARGE SCALE GENOMIC DNA]</scope>
    <source>
        <strain evidence="4">ATCC 18201 / CBS 1600 / BCRC 20928 / JCM 3617 / NBRC 0987 / NRRL Y-1542</strain>
    </source>
</reference>
<dbReference type="OrthoDB" id="7464126at2759"/>
<dbReference type="SUPFAM" id="SSF48403">
    <property type="entry name" value="Ankyrin repeat"/>
    <property type="match status" value="1"/>
</dbReference>
<dbReference type="InterPro" id="IPR036871">
    <property type="entry name" value="PX_dom_sf"/>
</dbReference>
<dbReference type="RefSeq" id="XP_020068086.1">
    <property type="nucleotide sequence ID" value="XM_020213046.1"/>
</dbReference>
<dbReference type="Gene3D" id="3.30.1520.10">
    <property type="entry name" value="Phox-like domain"/>
    <property type="match status" value="1"/>
</dbReference>
<accession>A0A1E4RUU1</accession>
<dbReference type="GO" id="GO:0035091">
    <property type="term" value="F:phosphatidylinositol binding"/>
    <property type="evidence" value="ECO:0007669"/>
    <property type="project" value="InterPro"/>
</dbReference>
<dbReference type="SUPFAM" id="SSF109993">
    <property type="entry name" value="VPS9 domain"/>
    <property type="match status" value="1"/>
</dbReference>
<name>A0A1E4RUU1_CYBJN</name>
<dbReference type="Gene3D" id="1.25.40.20">
    <property type="entry name" value="Ankyrin repeat-containing domain"/>
    <property type="match status" value="1"/>
</dbReference>
<dbReference type="PANTHER" id="PTHR24170">
    <property type="entry name" value="ANKYRIN REPEAT DOMAIN-CONTAINING PROTEIN 27"/>
    <property type="match status" value="1"/>
</dbReference>
<dbReference type="GeneID" id="30987442"/>
<dbReference type="InterPro" id="IPR037191">
    <property type="entry name" value="VPS9_dom_sf"/>
</dbReference>
<evidence type="ECO:0000256" key="1">
    <source>
        <dbReference type="ARBA" id="ARBA00007428"/>
    </source>
</evidence>
<dbReference type="InterPro" id="IPR003123">
    <property type="entry name" value="VPS9"/>
</dbReference>
<dbReference type="GO" id="GO:0045022">
    <property type="term" value="P:early endosome to late endosome transport"/>
    <property type="evidence" value="ECO:0007669"/>
    <property type="project" value="TreeGrafter"/>
</dbReference>
<dbReference type="STRING" id="983966.A0A1E4RUU1"/>
<dbReference type="GO" id="GO:0030133">
    <property type="term" value="C:transport vesicle"/>
    <property type="evidence" value="ECO:0007669"/>
    <property type="project" value="TreeGrafter"/>
</dbReference>
<dbReference type="GO" id="GO:0005085">
    <property type="term" value="F:guanyl-nucleotide exchange factor activity"/>
    <property type="evidence" value="ECO:0007669"/>
    <property type="project" value="TreeGrafter"/>
</dbReference>
<dbReference type="GO" id="GO:0005886">
    <property type="term" value="C:plasma membrane"/>
    <property type="evidence" value="ECO:0007669"/>
    <property type="project" value="TreeGrafter"/>
</dbReference>
<dbReference type="Proteomes" id="UP000094389">
    <property type="component" value="Unassembled WGS sequence"/>
</dbReference>
<evidence type="ECO:0000259" key="2">
    <source>
        <dbReference type="PROSITE" id="PS51205"/>
    </source>
</evidence>